<protein>
    <submittedName>
        <fullName evidence="4">Membrane protein</fullName>
    </submittedName>
</protein>
<sequence length="524" mass="55456">MTPGRALPVPGPGETDGQDTPEAPWHRVHPVSPLVRGWIAVVAIAFVYGQNTLSSFFGEEEPNPGPDFISRTPLMVSLLVGAGILLLILLGFFGTWWFTKYQITERHVNVNTGMVFRQQRQARIDRVQSIDIAQPLVARIFGLAELRFDVADSGSAAMNLAFVKLSEAHQLRNEILARAAGLKAPAPQAPPLPAQPDAVPVTGQTPDPAAPQEAALEAPAPGYASASASLAASERVVAVVPTGRLIGSILLRPSTILMVLGIIGLGIAMSTIEGFAPFYLLPAFLGMAGALWNNLNTGYNFRAATSADGLRLSYGLLDTRHQTVPPGRVQAIKVTAPFFWRPLGWYRVAVNVAGIGGGAANDAEQRSVLLPVGSYEDVLAVLSVVLPAPGVAAPRDFFAAAINGSGTEGGFVVSPPRVRPLSPLAHKRQGYALTDTALVARNGALHRTIAIVPHARTQGLTLSQGPLARRFGVVDLSLATIAGPVVPLVHQLDVASGRELFLEQADRAAAARRQTDSNHWLGDA</sequence>
<evidence type="ECO:0000256" key="2">
    <source>
        <dbReference type="SAM" id="Phobius"/>
    </source>
</evidence>
<feature type="transmembrane region" description="Helical" evidence="2">
    <location>
        <begin position="34"/>
        <end position="53"/>
    </location>
</feature>
<dbReference type="InterPro" id="IPR014529">
    <property type="entry name" value="UCP026631"/>
</dbReference>
<accession>A0ABS4W8I5</accession>
<feature type="region of interest" description="Disordered" evidence="1">
    <location>
        <begin position="1"/>
        <end position="25"/>
    </location>
</feature>
<keyword evidence="2" id="KW-0812">Transmembrane</keyword>
<name>A0ABS4W8I5_9MICC</name>
<dbReference type="RefSeq" id="WP_209905825.1">
    <property type="nucleotide sequence ID" value="NZ_BAAAMI010000010.1"/>
</dbReference>
<dbReference type="PANTHER" id="PTHR34473">
    <property type="entry name" value="UPF0699 TRANSMEMBRANE PROTEIN YDBS"/>
    <property type="match status" value="1"/>
</dbReference>
<feature type="region of interest" description="Disordered" evidence="1">
    <location>
        <begin position="187"/>
        <end position="211"/>
    </location>
</feature>
<dbReference type="EMBL" id="JAGIOE010000001">
    <property type="protein sequence ID" value="MBP2372515.1"/>
    <property type="molecule type" value="Genomic_DNA"/>
</dbReference>
<feature type="transmembrane region" description="Helical" evidence="2">
    <location>
        <begin position="254"/>
        <end position="272"/>
    </location>
</feature>
<feature type="compositionally biased region" description="Low complexity" evidence="1">
    <location>
        <begin position="195"/>
        <end position="211"/>
    </location>
</feature>
<keyword evidence="5" id="KW-1185">Reference proteome</keyword>
<dbReference type="PIRSF" id="PIRSF026631">
    <property type="entry name" value="UCP026631"/>
    <property type="match status" value="1"/>
</dbReference>
<comment type="caution">
    <text evidence="4">The sequence shown here is derived from an EMBL/GenBank/DDBJ whole genome shotgun (WGS) entry which is preliminary data.</text>
</comment>
<feature type="domain" description="YdbS-like PH" evidence="3">
    <location>
        <begin position="428"/>
        <end position="500"/>
    </location>
</feature>
<keyword evidence="2" id="KW-0472">Membrane</keyword>
<organism evidence="4 5">
    <name type="scientific">Paeniglutamicibacter psychrophenolicus</name>
    <dbReference type="NCBI Taxonomy" id="257454"/>
    <lineage>
        <taxon>Bacteria</taxon>
        <taxon>Bacillati</taxon>
        <taxon>Actinomycetota</taxon>
        <taxon>Actinomycetes</taxon>
        <taxon>Micrococcales</taxon>
        <taxon>Micrococcaceae</taxon>
        <taxon>Paeniglutamicibacter</taxon>
    </lineage>
</organism>
<feature type="domain" description="YdbS-like PH" evidence="3">
    <location>
        <begin position="96"/>
        <end position="175"/>
    </location>
</feature>
<dbReference type="Pfam" id="PF03703">
    <property type="entry name" value="bPH_2"/>
    <property type="match status" value="3"/>
</dbReference>
<feature type="domain" description="YdbS-like PH" evidence="3">
    <location>
        <begin position="305"/>
        <end position="357"/>
    </location>
</feature>
<dbReference type="InterPro" id="IPR005182">
    <property type="entry name" value="YdbS-like_PH"/>
</dbReference>
<gene>
    <name evidence="4" type="ORF">JOF46_000427</name>
</gene>
<feature type="transmembrane region" description="Helical" evidence="2">
    <location>
        <begin position="73"/>
        <end position="98"/>
    </location>
</feature>
<dbReference type="PANTHER" id="PTHR34473:SF2">
    <property type="entry name" value="UPF0699 TRANSMEMBRANE PROTEIN YDBT"/>
    <property type="match status" value="1"/>
</dbReference>
<evidence type="ECO:0000259" key="3">
    <source>
        <dbReference type="Pfam" id="PF03703"/>
    </source>
</evidence>
<reference evidence="4 5" key="1">
    <citation type="submission" date="2021-03" db="EMBL/GenBank/DDBJ databases">
        <title>Sequencing the genomes of 1000 actinobacteria strains.</title>
        <authorList>
            <person name="Klenk H.-P."/>
        </authorList>
    </citation>
    <scope>NUCLEOTIDE SEQUENCE [LARGE SCALE GENOMIC DNA]</scope>
    <source>
        <strain evidence="4 5">DSM 15454</strain>
    </source>
</reference>
<keyword evidence="2" id="KW-1133">Transmembrane helix</keyword>
<dbReference type="Proteomes" id="UP000766570">
    <property type="component" value="Unassembled WGS sequence"/>
</dbReference>
<evidence type="ECO:0000313" key="4">
    <source>
        <dbReference type="EMBL" id="MBP2372515.1"/>
    </source>
</evidence>
<evidence type="ECO:0000256" key="1">
    <source>
        <dbReference type="SAM" id="MobiDB-lite"/>
    </source>
</evidence>
<proteinExistence type="predicted"/>
<evidence type="ECO:0000313" key="5">
    <source>
        <dbReference type="Proteomes" id="UP000766570"/>
    </source>
</evidence>